<dbReference type="GeneTree" id="ENSGT00390000009163"/>
<dbReference type="PANTHER" id="PTHR32493">
    <property type="entry name" value="SUSHI DOMAIN-CONTAINING PROTEIN 5"/>
    <property type="match status" value="1"/>
</dbReference>
<dbReference type="InterPro" id="IPR053298">
    <property type="entry name" value="Sushi_domain_protein"/>
</dbReference>
<evidence type="ECO:0000256" key="6">
    <source>
        <dbReference type="SAM" id="Phobius"/>
    </source>
</evidence>
<dbReference type="PANTHER" id="PTHR32493:SF0">
    <property type="entry name" value="SUSHI DOMAIN-CONTAINING PROTEIN 5"/>
    <property type="match status" value="1"/>
</dbReference>
<keyword evidence="3" id="KW-1015">Disulfide bond</keyword>
<keyword evidence="6" id="KW-1133">Transmembrane helix</keyword>
<feature type="region of interest" description="Disordered" evidence="5">
    <location>
        <begin position="338"/>
        <end position="426"/>
    </location>
</feature>
<dbReference type="SUPFAM" id="SSF56436">
    <property type="entry name" value="C-type lectin-like"/>
    <property type="match status" value="1"/>
</dbReference>
<feature type="region of interest" description="Disordered" evidence="5">
    <location>
        <begin position="540"/>
        <end position="559"/>
    </location>
</feature>
<keyword evidence="2" id="KW-0732">Signal</keyword>
<evidence type="ECO:0000256" key="1">
    <source>
        <dbReference type="ARBA" id="ARBA00022659"/>
    </source>
</evidence>
<evidence type="ECO:0000256" key="4">
    <source>
        <dbReference type="PROSITE-ProRule" id="PRU00302"/>
    </source>
</evidence>
<name>A0A3B3SJG2_9TELE</name>
<accession>A0A3B3SJG2</accession>
<dbReference type="Gene3D" id="2.10.70.10">
    <property type="entry name" value="Complement Module, domain 1"/>
    <property type="match status" value="1"/>
</dbReference>
<evidence type="ECO:0000256" key="3">
    <source>
        <dbReference type="ARBA" id="ARBA00023157"/>
    </source>
</evidence>
<evidence type="ECO:0000259" key="7">
    <source>
        <dbReference type="PROSITE" id="PS50923"/>
    </source>
</evidence>
<dbReference type="FunFam" id="2.10.70.10:FF:000050">
    <property type="entry name" value="sushi domain-containing protein 5"/>
    <property type="match status" value="1"/>
</dbReference>
<dbReference type="InterPro" id="IPR016186">
    <property type="entry name" value="C-type_lectin-like/link_sf"/>
</dbReference>
<feature type="compositionally biased region" description="Basic and acidic residues" evidence="5">
    <location>
        <begin position="385"/>
        <end position="397"/>
    </location>
</feature>
<dbReference type="SUPFAM" id="SSF57535">
    <property type="entry name" value="Complement control module/SCR domain"/>
    <property type="match status" value="1"/>
</dbReference>
<keyword evidence="6" id="KW-0472">Membrane</keyword>
<dbReference type="Proteomes" id="UP000261540">
    <property type="component" value="Unplaced"/>
</dbReference>
<dbReference type="Ensembl" id="ENSPKIT00000011286.1">
    <property type="protein sequence ID" value="ENSPKIP00000030465.1"/>
    <property type="gene ID" value="ENSPKIG00000011308.1"/>
</dbReference>
<dbReference type="SMART" id="SM00445">
    <property type="entry name" value="LINK"/>
    <property type="match status" value="1"/>
</dbReference>
<dbReference type="InterPro" id="IPR016187">
    <property type="entry name" value="CTDL_fold"/>
</dbReference>
<protein>
    <submittedName>
        <fullName evidence="9">Sushi domain containing 5</fullName>
    </submittedName>
</protein>
<dbReference type="PROSITE" id="PS50963">
    <property type="entry name" value="LINK_2"/>
    <property type="match status" value="1"/>
</dbReference>
<proteinExistence type="predicted"/>
<evidence type="ECO:0000313" key="10">
    <source>
        <dbReference type="Proteomes" id="UP000261540"/>
    </source>
</evidence>
<dbReference type="PROSITE" id="PS50923">
    <property type="entry name" value="SUSHI"/>
    <property type="match status" value="1"/>
</dbReference>
<feature type="domain" description="Sushi" evidence="7">
    <location>
        <begin position="107"/>
        <end position="168"/>
    </location>
</feature>
<sequence>EMAESPPPPVNDCRLFLLEARNGSGEADGAAAAQEACARHGARLATAAQLRHAVVECSFATCTRGWLAGPGIGVTVCSELGGGQQAMKTVDVKVENVTAFSSHLDIFWCGDPPTFAHTVLQSHTGLELGEELLYVCAPGFIMAGGQSAFSLLCDSCGEWYGLVQPCGKDKVETQVDYEIPDEGHASYEDVERTGGAEETSFGEGDGLVPRASSSELEQEQDGRPGEEMSMAEHQAGGLEDGNMEDATEKIGYELTAGTDAPVSLLSQKHLFWFPSETFHEPDRPGIPGVTVAPAWVEDEDNHIAVKASGSETDSVKAHGQRDSVPLNTVKLNYTRVGVRGPRPEADESWLDGYPVTQETGEEEEEEGGVRDAGIPTTETTEDDEIGRKVPSRTERMDGSQPDHGSPAPSSDSAHIAVPPTRPADYGVKHIPVRLTPRSSLESVHMGLHPSTRHSIAVHTPPTATTPAPPELDLPERNLTWLGPEAGGPPTEGPCLGEGCPLAGRGPVVAIVIVAACALMVAAVLAVWCYKKQQQKSSVYKMNGKDQGRPAQQIEMQQKV</sequence>
<keyword evidence="6" id="KW-0812">Transmembrane</keyword>
<dbReference type="Pfam" id="PF00193">
    <property type="entry name" value="Xlink"/>
    <property type="match status" value="1"/>
</dbReference>
<feature type="domain" description="Link" evidence="8">
    <location>
        <begin position="14"/>
        <end position="111"/>
    </location>
</feature>
<keyword evidence="1 4" id="KW-0768">Sushi</keyword>
<evidence type="ECO:0000256" key="2">
    <source>
        <dbReference type="ARBA" id="ARBA00022729"/>
    </source>
</evidence>
<organism evidence="9 10">
    <name type="scientific">Paramormyrops kingsleyae</name>
    <dbReference type="NCBI Taxonomy" id="1676925"/>
    <lineage>
        <taxon>Eukaryota</taxon>
        <taxon>Metazoa</taxon>
        <taxon>Chordata</taxon>
        <taxon>Craniata</taxon>
        <taxon>Vertebrata</taxon>
        <taxon>Euteleostomi</taxon>
        <taxon>Actinopterygii</taxon>
        <taxon>Neopterygii</taxon>
        <taxon>Teleostei</taxon>
        <taxon>Osteoglossocephala</taxon>
        <taxon>Osteoglossomorpha</taxon>
        <taxon>Osteoglossiformes</taxon>
        <taxon>Mormyridae</taxon>
        <taxon>Paramormyrops</taxon>
    </lineage>
</organism>
<dbReference type="GO" id="GO:0007155">
    <property type="term" value="P:cell adhesion"/>
    <property type="evidence" value="ECO:0007669"/>
    <property type="project" value="InterPro"/>
</dbReference>
<feature type="compositionally biased region" description="Basic and acidic residues" evidence="5">
    <location>
        <begin position="181"/>
        <end position="195"/>
    </location>
</feature>
<reference evidence="9" key="2">
    <citation type="submission" date="2025-09" db="UniProtKB">
        <authorList>
            <consortium name="Ensembl"/>
        </authorList>
    </citation>
    <scope>IDENTIFICATION</scope>
</reference>
<dbReference type="InterPro" id="IPR000436">
    <property type="entry name" value="Sushi_SCR_CCP_dom"/>
</dbReference>
<feature type="transmembrane region" description="Helical" evidence="6">
    <location>
        <begin position="507"/>
        <end position="529"/>
    </location>
</feature>
<comment type="caution">
    <text evidence="4">Lacks conserved residue(s) required for the propagation of feature annotation.</text>
</comment>
<dbReference type="AlphaFoldDB" id="A0A3B3SJG2"/>
<feature type="region of interest" description="Disordered" evidence="5">
    <location>
        <begin position="178"/>
        <end position="229"/>
    </location>
</feature>
<dbReference type="InterPro" id="IPR000538">
    <property type="entry name" value="Link_dom"/>
</dbReference>
<dbReference type="Gene3D" id="3.10.100.10">
    <property type="entry name" value="Mannose-Binding Protein A, subunit A"/>
    <property type="match status" value="1"/>
</dbReference>
<evidence type="ECO:0000256" key="5">
    <source>
        <dbReference type="SAM" id="MobiDB-lite"/>
    </source>
</evidence>
<dbReference type="CDD" id="cd00033">
    <property type="entry name" value="CCP"/>
    <property type="match status" value="1"/>
</dbReference>
<dbReference type="STRING" id="1676925.ENSPKIP00000030465"/>
<evidence type="ECO:0000313" key="9">
    <source>
        <dbReference type="Ensembl" id="ENSPKIP00000030465.1"/>
    </source>
</evidence>
<dbReference type="InterPro" id="IPR035976">
    <property type="entry name" value="Sushi/SCR/CCP_sf"/>
</dbReference>
<dbReference type="Pfam" id="PF00084">
    <property type="entry name" value="Sushi"/>
    <property type="match status" value="1"/>
</dbReference>
<evidence type="ECO:0000259" key="8">
    <source>
        <dbReference type="PROSITE" id="PS50963"/>
    </source>
</evidence>
<dbReference type="GO" id="GO:0007219">
    <property type="term" value="P:Notch signaling pathway"/>
    <property type="evidence" value="ECO:0007669"/>
    <property type="project" value="TreeGrafter"/>
</dbReference>
<dbReference type="GO" id="GO:0005540">
    <property type="term" value="F:hyaluronic acid binding"/>
    <property type="evidence" value="ECO:0007669"/>
    <property type="project" value="InterPro"/>
</dbReference>
<keyword evidence="10" id="KW-1185">Reference proteome</keyword>
<reference evidence="9" key="1">
    <citation type="submission" date="2025-08" db="UniProtKB">
        <authorList>
            <consortium name="Ensembl"/>
        </authorList>
    </citation>
    <scope>IDENTIFICATION</scope>
</reference>
<dbReference type="SMART" id="SM00032">
    <property type="entry name" value="CCP"/>
    <property type="match status" value="1"/>
</dbReference>